<reference evidence="2 3" key="1">
    <citation type="submission" date="2015-09" db="EMBL/GenBank/DDBJ databases">
        <title>Host preference determinants of Valsa canker pathogens revealed by comparative genomics.</title>
        <authorList>
            <person name="Yin Z."/>
            <person name="Huang L."/>
        </authorList>
    </citation>
    <scope>NUCLEOTIDE SEQUENCE [LARGE SCALE GENOMIC DNA]</scope>
    <source>
        <strain evidence="2 3">SXYLt</strain>
    </source>
</reference>
<comment type="caution">
    <text evidence="2">The sequence shown here is derived from an EMBL/GenBank/DDBJ whole genome shotgun (WGS) entry which is preliminary data.</text>
</comment>
<feature type="compositionally biased region" description="Basic and acidic residues" evidence="1">
    <location>
        <begin position="278"/>
        <end position="287"/>
    </location>
</feature>
<sequence>MAGNQDLNKVSGSEQTLRSVRKEARDLASKGILIPGFRQITGFSTALLRPIVALALKSGKPEDTIVESIAKFLAHAMVPYSRIAAYEFQLNDPAEYRTAVAEGLRRAVGINSMELPAVPLLKLLESLVEKIDLNARGLAKPFGTLHRLVVDFLQMRKGHLKMPQRESLRASELKNGDYWDGLAAALLQASKWLKAHPNFVDLATVPPLGSEEMIRNMAREFAELDDELARDFWLWKEWYKVVVSIALNRQTPPKHPLDDEPDVDAPKEKKARKSRKERRAEKKKGQDDASSESSDGLADPLDVGERQGEPEDTPGYEPDDSSAGTTPSRSLSQPLCDGEKAPSHAEDSDDDGLLEPQFKAAYAIVEAILDDEFNEKRNIGRAELEVLEAQRKASTRKAEGKMDNFWKLADMFL</sequence>
<dbReference type="EMBL" id="LKEB01000048">
    <property type="protein sequence ID" value="ROW03850.1"/>
    <property type="molecule type" value="Genomic_DNA"/>
</dbReference>
<dbReference type="OrthoDB" id="10631676at2759"/>
<proteinExistence type="predicted"/>
<name>A0A423WKE2_9PEZI</name>
<protein>
    <submittedName>
        <fullName evidence="2">Uncharacterized protein</fullName>
    </submittedName>
</protein>
<evidence type="ECO:0000313" key="3">
    <source>
        <dbReference type="Proteomes" id="UP000285146"/>
    </source>
</evidence>
<feature type="compositionally biased region" description="Polar residues" evidence="1">
    <location>
        <begin position="322"/>
        <end position="333"/>
    </location>
</feature>
<evidence type="ECO:0000256" key="1">
    <source>
        <dbReference type="SAM" id="MobiDB-lite"/>
    </source>
</evidence>
<evidence type="ECO:0000313" key="2">
    <source>
        <dbReference type="EMBL" id="ROW03850.1"/>
    </source>
</evidence>
<organism evidence="2 3">
    <name type="scientific">Cytospora leucostoma</name>
    <dbReference type="NCBI Taxonomy" id="1230097"/>
    <lineage>
        <taxon>Eukaryota</taxon>
        <taxon>Fungi</taxon>
        <taxon>Dikarya</taxon>
        <taxon>Ascomycota</taxon>
        <taxon>Pezizomycotina</taxon>
        <taxon>Sordariomycetes</taxon>
        <taxon>Sordariomycetidae</taxon>
        <taxon>Diaporthales</taxon>
        <taxon>Cytosporaceae</taxon>
        <taxon>Cytospora</taxon>
    </lineage>
</organism>
<keyword evidence="3" id="KW-1185">Reference proteome</keyword>
<dbReference type="AlphaFoldDB" id="A0A423WKE2"/>
<dbReference type="InParanoid" id="A0A423WKE2"/>
<dbReference type="Proteomes" id="UP000285146">
    <property type="component" value="Unassembled WGS sequence"/>
</dbReference>
<feature type="compositionally biased region" description="Acidic residues" evidence="1">
    <location>
        <begin position="310"/>
        <end position="320"/>
    </location>
</feature>
<feature type="compositionally biased region" description="Basic and acidic residues" evidence="1">
    <location>
        <begin position="337"/>
        <end position="346"/>
    </location>
</feature>
<feature type="region of interest" description="Disordered" evidence="1">
    <location>
        <begin position="250"/>
        <end position="354"/>
    </location>
</feature>
<accession>A0A423WKE2</accession>
<gene>
    <name evidence="2" type="ORF">VPNG_07252</name>
</gene>